<dbReference type="RefSeq" id="WP_108308991.1">
    <property type="nucleotide sequence ID" value="NZ_CP020921.1"/>
</dbReference>
<sequence length="494" mass="54255">MKNILNCEISKRGFTLLFVVLTMFFIIIALSITFFAIKNSLNTNIVVKTNANYLIACEKAINDAVLKLSLDPEYSGENVVVNSIPVKIVVNDIGLYKKLTASSMGKSVEVLVKKELSIPKYALAVRKSFSSIGHVKVITKTSDSALSGVLINYLDDSYPNIFFESNTDGILRLSQPTKINFDESLPFWQEYLENLKNLPSGLVINYLDPANNAPVVNFLNCNQTYLVPLRLGTNLKINNLQSNCKITFFSDVSTYGDLFLPSNVNFDFNGQLFVKGNLFLGSKEVNIKNGLIVLSDLNFLNSSTLNVGDSLFVKKNLNLTNPSKLIVNNGVQIKGDLQVENNSYMSVNKALNVEGDSKIYGQLVSNNSQLNFDNLYILDAGSVDLAGSNVYINKIFNISSSDSSLKGFLKSSSLYASSIYVGLNETVNSNVVVLNSADISGNILGSLLILNEDPNSSSLFNDGSTITFSLITDNWVGPPLGLRFKIVKGSWREF</sequence>
<keyword evidence="1" id="KW-1133">Transmembrane helix</keyword>
<dbReference type="AlphaFoldDB" id="A0A2R4W0G0"/>
<keyword evidence="3" id="KW-1185">Reference proteome</keyword>
<reference evidence="2 3" key="1">
    <citation type="submission" date="2017-04" db="EMBL/GenBank/DDBJ databases">
        <title>Genomic insights into metabolism of Thermodesulfobium acidiphilum.</title>
        <authorList>
            <person name="Toshchakov S.V."/>
            <person name="Frolov E.N."/>
            <person name="Kublanov I.V."/>
            <person name="Samarov N.I."/>
            <person name="Novikov A."/>
            <person name="Lebedinsky A.V."/>
            <person name="Bonch-Osmolovskaya E.A."/>
            <person name="Chernyh N.A."/>
        </authorList>
    </citation>
    <scope>NUCLEOTIDE SEQUENCE [LARGE SCALE GENOMIC DNA]</scope>
    <source>
        <strain evidence="2 3">3127-1</strain>
    </source>
</reference>
<accession>A0A2R4W0G0</accession>
<proteinExistence type="predicted"/>
<keyword evidence="1" id="KW-0812">Transmembrane</keyword>
<gene>
    <name evidence="2" type="ORF">TDSAC_0813</name>
</gene>
<dbReference type="Proteomes" id="UP000244792">
    <property type="component" value="Chromosome"/>
</dbReference>
<name>A0A2R4W0G0_THEAF</name>
<organism evidence="2 3">
    <name type="scientific">Thermodesulfobium acidiphilum</name>
    <dbReference type="NCBI Taxonomy" id="1794699"/>
    <lineage>
        <taxon>Bacteria</taxon>
        <taxon>Pseudomonadati</taxon>
        <taxon>Thermodesulfobiota</taxon>
        <taxon>Thermodesulfobiia</taxon>
        <taxon>Thermodesulfobiales</taxon>
        <taxon>Thermodesulfobiaceae</taxon>
        <taxon>Thermodesulfobium</taxon>
    </lineage>
</organism>
<feature type="transmembrane region" description="Helical" evidence="1">
    <location>
        <begin position="12"/>
        <end position="37"/>
    </location>
</feature>
<evidence type="ECO:0000313" key="3">
    <source>
        <dbReference type="Proteomes" id="UP000244792"/>
    </source>
</evidence>
<dbReference type="KEGG" id="taci:TDSAC_0813"/>
<keyword evidence="1" id="KW-0472">Membrane</keyword>
<evidence type="ECO:0000256" key="1">
    <source>
        <dbReference type="SAM" id="Phobius"/>
    </source>
</evidence>
<protein>
    <submittedName>
        <fullName evidence="2">Uncharacterized protein</fullName>
    </submittedName>
</protein>
<evidence type="ECO:0000313" key="2">
    <source>
        <dbReference type="EMBL" id="AWB10170.1"/>
    </source>
</evidence>
<dbReference type="EMBL" id="CP020921">
    <property type="protein sequence ID" value="AWB10170.1"/>
    <property type="molecule type" value="Genomic_DNA"/>
</dbReference>